<protein>
    <submittedName>
        <fullName evidence="1">Uncharacterized protein</fullName>
    </submittedName>
</protein>
<evidence type="ECO:0000313" key="1">
    <source>
        <dbReference type="EMBL" id="CAI8032274.1"/>
    </source>
</evidence>
<accession>A0AA35WTJ9</accession>
<evidence type="ECO:0000313" key="2">
    <source>
        <dbReference type="Proteomes" id="UP001174909"/>
    </source>
</evidence>
<dbReference type="AlphaFoldDB" id="A0AA35WTJ9"/>
<dbReference type="EMBL" id="CASHTH010002592">
    <property type="protein sequence ID" value="CAI8032274.1"/>
    <property type="molecule type" value="Genomic_DNA"/>
</dbReference>
<gene>
    <name evidence="1" type="ORF">GBAR_LOCUS18254</name>
</gene>
<reference evidence="1" key="1">
    <citation type="submission" date="2023-03" db="EMBL/GenBank/DDBJ databases">
        <authorList>
            <person name="Steffen K."/>
            <person name="Cardenas P."/>
        </authorList>
    </citation>
    <scope>NUCLEOTIDE SEQUENCE</scope>
</reference>
<dbReference type="SUPFAM" id="SSF50370">
    <property type="entry name" value="Ricin B-like lectins"/>
    <property type="match status" value="1"/>
</dbReference>
<proteinExistence type="predicted"/>
<organism evidence="1 2">
    <name type="scientific">Geodia barretti</name>
    <name type="common">Barrett's horny sponge</name>
    <dbReference type="NCBI Taxonomy" id="519541"/>
    <lineage>
        <taxon>Eukaryota</taxon>
        <taxon>Metazoa</taxon>
        <taxon>Porifera</taxon>
        <taxon>Demospongiae</taxon>
        <taxon>Heteroscleromorpha</taxon>
        <taxon>Tetractinellida</taxon>
        <taxon>Astrophorina</taxon>
        <taxon>Geodiidae</taxon>
        <taxon>Geodia</taxon>
    </lineage>
</organism>
<dbReference type="Proteomes" id="UP001174909">
    <property type="component" value="Unassembled WGS sequence"/>
</dbReference>
<comment type="caution">
    <text evidence="1">The sequence shown here is derived from an EMBL/GenBank/DDBJ whole genome shotgun (WGS) entry which is preliminary data.</text>
</comment>
<keyword evidence="2" id="KW-1185">Reference proteome</keyword>
<sequence>MDRRVRLEVVGTDANYYNRAYWIITPQEGGKFIFENVETQRYLFQTGEAIKGDCGSEGGWKMSSGFAAPLTLGTDANYYNLAYWKIIPQKDGKYFIENVVTQRYLFQDGPAISGNRGDEGGWKAASGFQAPTTLGTDANYYN</sequence>
<name>A0AA35WTJ9_GEOBA</name>
<dbReference type="InterPro" id="IPR035992">
    <property type="entry name" value="Ricin_B-like_lectins"/>
</dbReference>